<dbReference type="AlphaFoldDB" id="A0A914HK13"/>
<dbReference type="WBParaSite" id="Gr19_v10_g1837.t1">
    <property type="protein sequence ID" value="Gr19_v10_g1837.t1"/>
    <property type="gene ID" value="Gr19_v10_g1837"/>
</dbReference>
<dbReference type="SUPFAM" id="SSF81321">
    <property type="entry name" value="Family A G protein-coupled receptor-like"/>
    <property type="match status" value="1"/>
</dbReference>
<feature type="transmembrane region" description="Helical" evidence="1">
    <location>
        <begin position="170"/>
        <end position="194"/>
    </location>
</feature>
<dbReference type="Gene3D" id="1.20.1070.10">
    <property type="entry name" value="Rhodopsin 7-helix transmembrane proteins"/>
    <property type="match status" value="1"/>
</dbReference>
<feature type="transmembrane region" description="Helical" evidence="1">
    <location>
        <begin position="82"/>
        <end position="106"/>
    </location>
</feature>
<proteinExistence type="predicted"/>
<keyword evidence="1" id="KW-0812">Transmembrane</keyword>
<feature type="transmembrane region" description="Helical" evidence="1">
    <location>
        <begin position="214"/>
        <end position="237"/>
    </location>
</feature>
<organism evidence="2 3">
    <name type="scientific">Globodera rostochiensis</name>
    <name type="common">Golden nematode worm</name>
    <name type="synonym">Heterodera rostochiensis</name>
    <dbReference type="NCBI Taxonomy" id="31243"/>
    <lineage>
        <taxon>Eukaryota</taxon>
        <taxon>Metazoa</taxon>
        <taxon>Ecdysozoa</taxon>
        <taxon>Nematoda</taxon>
        <taxon>Chromadorea</taxon>
        <taxon>Rhabditida</taxon>
        <taxon>Tylenchina</taxon>
        <taxon>Tylenchomorpha</taxon>
        <taxon>Tylenchoidea</taxon>
        <taxon>Heteroderidae</taxon>
        <taxon>Heteroderinae</taxon>
        <taxon>Globodera</taxon>
    </lineage>
</organism>
<dbReference type="PANTHER" id="PTHR22718">
    <property type="entry name" value="SERPENTINE RECEPTOR, CLASS X"/>
    <property type="match status" value="1"/>
</dbReference>
<feature type="transmembrane region" description="Helical" evidence="1">
    <location>
        <begin position="315"/>
        <end position="335"/>
    </location>
</feature>
<dbReference type="Proteomes" id="UP000887572">
    <property type="component" value="Unplaced"/>
</dbReference>
<keyword evidence="2" id="KW-1185">Reference proteome</keyword>
<protein>
    <submittedName>
        <fullName evidence="3">G-protein coupled receptors family 1 profile domain-containing protein</fullName>
    </submittedName>
</protein>
<sequence>MLTDNNKSFSSNISIEYLINNISDSPSALPTLNESDHFLKLNLNPFSLMNILISTPLLVLQLMTLPIFLIHSNYRNNVCFRILFTNGVTDCLQLAPMLMFAVLNLITDQIPIWMQMICGSIVINAWNLLVVQHLLLAINRLIVILRARFLGSPFILDVETEAKLFNIAHAFCWTLFVVIIALHQTSYMGALFFPGTSQFVFDNSKPYTQAVREVLWYATVVMPIICLIIYTVILAMAKMSRISTRLSDVIATNGKRPSLMNVYERRLLVQAIILYVGMVLLSIAWNSFSSCAGEICYGKVLQIIPISLTRTNHVYLIQGPALVYCGLNPIIYLIMNREFRNRFQKLYGFKSGQAPNTERNSN</sequence>
<dbReference type="PANTHER" id="PTHR22718:SF11">
    <property type="entry name" value="7TM GPCR SERPENTINE RECEPTOR CLASS X (SRX) DOMAIN-CONTAINING PROTEIN"/>
    <property type="match status" value="1"/>
</dbReference>
<evidence type="ECO:0000313" key="2">
    <source>
        <dbReference type="Proteomes" id="UP000887572"/>
    </source>
</evidence>
<keyword evidence="1" id="KW-1133">Transmembrane helix</keyword>
<feature type="transmembrane region" description="Helical" evidence="1">
    <location>
        <begin position="267"/>
        <end position="285"/>
    </location>
</feature>
<evidence type="ECO:0000313" key="3">
    <source>
        <dbReference type="WBParaSite" id="Gr19_v10_g1837.t1"/>
    </source>
</evidence>
<evidence type="ECO:0000256" key="1">
    <source>
        <dbReference type="SAM" id="Phobius"/>
    </source>
</evidence>
<keyword evidence="1" id="KW-0472">Membrane</keyword>
<reference evidence="3" key="1">
    <citation type="submission" date="2022-11" db="UniProtKB">
        <authorList>
            <consortium name="WormBaseParasite"/>
        </authorList>
    </citation>
    <scope>IDENTIFICATION</scope>
</reference>
<feature type="transmembrane region" description="Helical" evidence="1">
    <location>
        <begin position="48"/>
        <end position="70"/>
    </location>
</feature>
<name>A0A914HK13_GLORO</name>
<accession>A0A914HK13</accession>
<feature type="transmembrane region" description="Helical" evidence="1">
    <location>
        <begin position="112"/>
        <end position="138"/>
    </location>
</feature>